<dbReference type="SUPFAM" id="SSF48371">
    <property type="entry name" value="ARM repeat"/>
    <property type="match status" value="1"/>
</dbReference>
<name>A0ABN7SLU3_OIKDI</name>
<protein>
    <submittedName>
        <fullName evidence="1">Oidioi.mRNA.OKI2018_I69.XSR.g16918.t1.cds</fullName>
    </submittedName>
</protein>
<proteinExistence type="predicted"/>
<evidence type="ECO:0000313" key="1">
    <source>
        <dbReference type="EMBL" id="CAG5100258.1"/>
    </source>
</evidence>
<dbReference type="EMBL" id="OU015569">
    <property type="protein sequence ID" value="CAG5100258.1"/>
    <property type="molecule type" value="Genomic_DNA"/>
</dbReference>
<dbReference type="InterPro" id="IPR016024">
    <property type="entry name" value="ARM-type_fold"/>
</dbReference>
<evidence type="ECO:0000313" key="2">
    <source>
        <dbReference type="Proteomes" id="UP001158576"/>
    </source>
</evidence>
<dbReference type="Proteomes" id="UP001158576">
    <property type="component" value="Chromosome XSR"/>
</dbReference>
<keyword evidence="2" id="KW-1185">Reference proteome</keyword>
<sequence>MNLSAEYAPIYAHLDLHTLKKRALACLHTFVKDENIREQLVAAYTSPDRFDDLVQDLQEFVSLSGEGERRRFPKDSPMCQREALGIIAEFIKIPDVLSVVRSKEELQSDLKRLVHSPSEGVATYSAYILYQLNENANDNSFVPIPNQDVTDWDDSSINSRIELKLI</sequence>
<dbReference type="InterPro" id="IPR011989">
    <property type="entry name" value="ARM-like"/>
</dbReference>
<reference evidence="1 2" key="1">
    <citation type="submission" date="2021-04" db="EMBL/GenBank/DDBJ databases">
        <authorList>
            <person name="Bliznina A."/>
        </authorList>
    </citation>
    <scope>NUCLEOTIDE SEQUENCE [LARGE SCALE GENOMIC DNA]</scope>
</reference>
<gene>
    <name evidence="1" type="ORF">OKIOD_LOCUS8476</name>
</gene>
<dbReference type="Gene3D" id="1.25.10.10">
    <property type="entry name" value="Leucine-rich Repeat Variant"/>
    <property type="match status" value="1"/>
</dbReference>
<organism evidence="1 2">
    <name type="scientific">Oikopleura dioica</name>
    <name type="common">Tunicate</name>
    <dbReference type="NCBI Taxonomy" id="34765"/>
    <lineage>
        <taxon>Eukaryota</taxon>
        <taxon>Metazoa</taxon>
        <taxon>Chordata</taxon>
        <taxon>Tunicata</taxon>
        <taxon>Appendicularia</taxon>
        <taxon>Copelata</taxon>
        <taxon>Oikopleuridae</taxon>
        <taxon>Oikopleura</taxon>
    </lineage>
</organism>
<accession>A0ABN7SLU3</accession>